<dbReference type="eggNOG" id="COG2971">
    <property type="taxonomic scope" value="Bacteria"/>
</dbReference>
<dbReference type="PATRIC" id="fig|1423748.3.peg.1258"/>
<feature type="domain" description="ATPase BadF/BadG/BcrA/BcrD type" evidence="1">
    <location>
        <begin position="7"/>
        <end position="276"/>
    </location>
</feature>
<dbReference type="InterPro" id="IPR002731">
    <property type="entry name" value="ATPase_BadF"/>
</dbReference>
<dbReference type="SUPFAM" id="SSF53067">
    <property type="entry name" value="Actin-like ATPase domain"/>
    <property type="match status" value="2"/>
</dbReference>
<dbReference type="Gene3D" id="3.30.420.40">
    <property type="match status" value="2"/>
</dbReference>
<comment type="caution">
    <text evidence="2">The sequence shown here is derived from an EMBL/GenBank/DDBJ whole genome shotgun (WGS) entry which is preliminary data.</text>
</comment>
<dbReference type="STRING" id="1423748.FC37_GL001199"/>
<organism evidence="2 3">
    <name type="scientific">Lactobacillus gallinarum DSM 10532 = JCM 2011</name>
    <dbReference type="NCBI Taxonomy" id="1423748"/>
    <lineage>
        <taxon>Bacteria</taxon>
        <taxon>Bacillati</taxon>
        <taxon>Bacillota</taxon>
        <taxon>Bacilli</taxon>
        <taxon>Lactobacillales</taxon>
        <taxon>Lactobacillaceae</taxon>
        <taxon>Lactobacillus</taxon>
    </lineage>
</organism>
<proteinExistence type="predicted"/>
<dbReference type="AlphaFoldDB" id="A0A0R1NNE8"/>
<sequence length="307" mass="32982">MALTYQIGVDAGGTHSTAIAYDENGKELGRAEGGPGQINADYEGGIKNISDTINELLNKIDGDCMRVLVGIAGLSVVGNAPEVAATISSRINNLPTRAITDSLLALYAGLEGDDGALVIAGTGSVYNGLQNGHLIAVGGYGNILGDEGSGYAIARSAMQSALLSWDKREDNALIPMFTKLFDVEHMDECNAKFYRMSNPEVAGMAVHVAKLADEGSDDAIKIIQHQAHLLARDIIIGLNRYEDPKPMKIALTGSVLANNEMMRGLIEDEVKDKYPDAIFSISNGENARAVLFDKSKDYRYFTNHEDR</sequence>
<dbReference type="Proteomes" id="UP000051311">
    <property type="component" value="Unassembled WGS sequence"/>
</dbReference>
<evidence type="ECO:0000313" key="2">
    <source>
        <dbReference type="EMBL" id="KRL21711.1"/>
    </source>
</evidence>
<gene>
    <name evidence="2" type="ORF">FC37_GL001199</name>
</gene>
<reference evidence="2 3" key="1">
    <citation type="journal article" date="2015" name="Genome Announc.">
        <title>Expanding the biotechnology potential of lactobacilli through comparative genomics of 213 strains and associated genera.</title>
        <authorList>
            <person name="Sun Z."/>
            <person name="Harris H.M."/>
            <person name="McCann A."/>
            <person name="Guo C."/>
            <person name="Argimon S."/>
            <person name="Zhang W."/>
            <person name="Yang X."/>
            <person name="Jeffery I.B."/>
            <person name="Cooney J.C."/>
            <person name="Kagawa T.F."/>
            <person name="Liu W."/>
            <person name="Song Y."/>
            <person name="Salvetti E."/>
            <person name="Wrobel A."/>
            <person name="Rasinkangas P."/>
            <person name="Parkhill J."/>
            <person name="Rea M.C."/>
            <person name="O'Sullivan O."/>
            <person name="Ritari J."/>
            <person name="Douillard F.P."/>
            <person name="Paul Ross R."/>
            <person name="Yang R."/>
            <person name="Briner A.E."/>
            <person name="Felis G.E."/>
            <person name="de Vos W.M."/>
            <person name="Barrangou R."/>
            <person name="Klaenhammer T.R."/>
            <person name="Caufield P.W."/>
            <person name="Cui Y."/>
            <person name="Zhang H."/>
            <person name="O'Toole P.W."/>
        </authorList>
    </citation>
    <scope>NUCLEOTIDE SEQUENCE [LARGE SCALE GENOMIC DNA]</scope>
    <source>
        <strain evidence="2 3">DSM 10532</strain>
    </source>
</reference>
<dbReference type="PANTHER" id="PTHR12862">
    <property type="entry name" value="BADF TYPE ATPASE DOMAIN-CONTAINING PROTEIN"/>
    <property type="match status" value="1"/>
</dbReference>
<accession>A0A0R1NNE8</accession>
<dbReference type="RefSeq" id="WP_025005337.1">
    <property type="nucleotide sequence ID" value="NZ_AZEL01000044.1"/>
</dbReference>
<dbReference type="OrthoDB" id="9772633at2"/>
<dbReference type="Pfam" id="PF01869">
    <property type="entry name" value="BcrAD_BadFG"/>
    <property type="match status" value="1"/>
</dbReference>
<protein>
    <recommendedName>
        <fullName evidence="1">ATPase BadF/BadG/BcrA/BcrD type domain-containing protein</fullName>
    </recommendedName>
</protein>
<dbReference type="PANTHER" id="PTHR12862:SF0">
    <property type="entry name" value="N-ACETYL-D-GLUCOSAMINE KINASE"/>
    <property type="match status" value="1"/>
</dbReference>
<evidence type="ECO:0000313" key="3">
    <source>
        <dbReference type="Proteomes" id="UP000051311"/>
    </source>
</evidence>
<dbReference type="GO" id="GO:0045127">
    <property type="term" value="F:N-acetylglucosamine kinase activity"/>
    <property type="evidence" value="ECO:0007669"/>
    <property type="project" value="InterPro"/>
</dbReference>
<dbReference type="InterPro" id="IPR039758">
    <property type="entry name" value="NAGK-like"/>
</dbReference>
<name>A0A0R1NNE8_9LACO</name>
<dbReference type="EMBL" id="AZEL01000044">
    <property type="protein sequence ID" value="KRL21711.1"/>
    <property type="molecule type" value="Genomic_DNA"/>
</dbReference>
<dbReference type="CDD" id="cd24007">
    <property type="entry name" value="ASKHA_NBD_eukNAGK-like"/>
    <property type="match status" value="1"/>
</dbReference>
<dbReference type="InterPro" id="IPR043129">
    <property type="entry name" value="ATPase_NBD"/>
</dbReference>
<evidence type="ECO:0000259" key="1">
    <source>
        <dbReference type="Pfam" id="PF01869"/>
    </source>
</evidence>